<organism evidence="7 8">
    <name type="scientific">Stegodyphus mimosarum</name>
    <name type="common">African social velvet spider</name>
    <dbReference type="NCBI Taxonomy" id="407821"/>
    <lineage>
        <taxon>Eukaryota</taxon>
        <taxon>Metazoa</taxon>
        <taxon>Ecdysozoa</taxon>
        <taxon>Arthropoda</taxon>
        <taxon>Chelicerata</taxon>
        <taxon>Arachnida</taxon>
        <taxon>Araneae</taxon>
        <taxon>Araneomorphae</taxon>
        <taxon>Entelegynae</taxon>
        <taxon>Eresoidea</taxon>
        <taxon>Eresidae</taxon>
        <taxon>Stegodyphus</taxon>
    </lineage>
</organism>
<gene>
    <name evidence="7" type="ORF">X975_04723</name>
</gene>
<evidence type="ECO:0000313" key="8">
    <source>
        <dbReference type="Proteomes" id="UP000054359"/>
    </source>
</evidence>
<keyword evidence="8" id="KW-1185">Reference proteome</keyword>
<dbReference type="Gene3D" id="3.30.160.60">
    <property type="entry name" value="Classic Zinc Finger"/>
    <property type="match status" value="1"/>
</dbReference>
<accession>A0A087U9D6</accession>
<dbReference type="Pfam" id="PF00096">
    <property type="entry name" value="zf-C2H2"/>
    <property type="match status" value="2"/>
</dbReference>
<dbReference type="AlphaFoldDB" id="A0A087U9D6"/>
<feature type="domain" description="C2H2-type" evidence="6">
    <location>
        <begin position="21"/>
        <end position="48"/>
    </location>
</feature>
<protein>
    <recommendedName>
        <fullName evidence="6">C2H2-type domain-containing protein</fullName>
    </recommendedName>
</protein>
<reference evidence="7 8" key="1">
    <citation type="submission" date="2013-11" db="EMBL/GenBank/DDBJ databases">
        <title>Genome sequencing of Stegodyphus mimosarum.</title>
        <authorList>
            <person name="Bechsgaard J."/>
        </authorList>
    </citation>
    <scope>NUCLEOTIDE SEQUENCE [LARGE SCALE GENOMIC DNA]</scope>
</reference>
<dbReference type="Proteomes" id="UP000054359">
    <property type="component" value="Unassembled WGS sequence"/>
</dbReference>
<dbReference type="EMBL" id="KK118840">
    <property type="protein sequence ID" value="KFM73975.1"/>
    <property type="molecule type" value="Genomic_DNA"/>
</dbReference>
<dbReference type="GO" id="GO:0008270">
    <property type="term" value="F:zinc ion binding"/>
    <property type="evidence" value="ECO:0007669"/>
    <property type="project" value="UniProtKB-KW"/>
</dbReference>
<dbReference type="InterPro" id="IPR013087">
    <property type="entry name" value="Znf_C2H2_type"/>
</dbReference>
<name>A0A087U9D6_STEMI</name>
<dbReference type="SUPFAM" id="SSF57667">
    <property type="entry name" value="beta-beta-alpha zinc fingers"/>
    <property type="match status" value="1"/>
</dbReference>
<keyword evidence="4" id="KW-0862">Zinc</keyword>
<evidence type="ECO:0000256" key="5">
    <source>
        <dbReference type="PROSITE-ProRule" id="PRU00042"/>
    </source>
</evidence>
<evidence type="ECO:0000259" key="6">
    <source>
        <dbReference type="PROSITE" id="PS50157"/>
    </source>
</evidence>
<dbReference type="PROSITE" id="PS50157">
    <property type="entry name" value="ZINC_FINGER_C2H2_2"/>
    <property type="match status" value="1"/>
</dbReference>
<keyword evidence="1" id="KW-0479">Metal-binding</keyword>
<evidence type="ECO:0000256" key="1">
    <source>
        <dbReference type="ARBA" id="ARBA00022723"/>
    </source>
</evidence>
<feature type="non-terminal residue" evidence="7">
    <location>
        <position position="70"/>
    </location>
</feature>
<evidence type="ECO:0000313" key="7">
    <source>
        <dbReference type="EMBL" id="KFM73975.1"/>
    </source>
</evidence>
<dbReference type="OrthoDB" id="6077919at2759"/>
<sequence>MSLLNRNDLNSDAWAQRNKSYTCEICHKSCSGKQYLNQHMLTHMDEKVYVCDTCHKPFPKRRLYVRHIHS</sequence>
<evidence type="ECO:0000256" key="4">
    <source>
        <dbReference type="ARBA" id="ARBA00022833"/>
    </source>
</evidence>
<dbReference type="InterPro" id="IPR036236">
    <property type="entry name" value="Znf_C2H2_sf"/>
</dbReference>
<keyword evidence="2" id="KW-0677">Repeat</keyword>
<dbReference type="PROSITE" id="PS00028">
    <property type="entry name" value="ZINC_FINGER_C2H2_1"/>
    <property type="match status" value="1"/>
</dbReference>
<evidence type="ECO:0000256" key="2">
    <source>
        <dbReference type="ARBA" id="ARBA00022737"/>
    </source>
</evidence>
<dbReference type="FunFam" id="3.30.160.60:FF:000100">
    <property type="entry name" value="Zinc finger 45-like"/>
    <property type="match status" value="1"/>
</dbReference>
<evidence type="ECO:0000256" key="3">
    <source>
        <dbReference type="ARBA" id="ARBA00022771"/>
    </source>
</evidence>
<proteinExistence type="predicted"/>
<keyword evidence="3 5" id="KW-0863">Zinc-finger</keyword>
<dbReference type="SMART" id="SM00355">
    <property type="entry name" value="ZnF_C2H2"/>
    <property type="match status" value="2"/>
</dbReference>